<accession>A0A085M800</accession>
<sequence length="102" mass="11081">MVKLASPTFPSPPLRITGLDSRVVTRALQHGSLYMPACIVAEDSARMAKCGTCLHRWHCQLGHGDPNAIKRIRSQGLAMGVTVKTCDKPVICKHCVTGKLSR</sequence>
<protein>
    <recommendedName>
        <fullName evidence="4">GAG-pre-integrase domain-containing protein</fullName>
    </recommendedName>
</protein>
<dbReference type="AlphaFoldDB" id="A0A085M800"/>
<evidence type="ECO:0008006" key="4">
    <source>
        <dbReference type="Google" id="ProtNLM"/>
    </source>
</evidence>
<dbReference type="EMBL" id="KL367525">
    <property type="protein sequence ID" value="KFD66442.1"/>
    <property type="molecule type" value="Genomic_DNA"/>
</dbReference>
<proteinExistence type="predicted"/>
<evidence type="ECO:0000313" key="3">
    <source>
        <dbReference type="Proteomes" id="UP000030764"/>
    </source>
</evidence>
<organism evidence="1 3">
    <name type="scientific">Trichuris suis</name>
    <name type="common">pig whipworm</name>
    <dbReference type="NCBI Taxonomy" id="68888"/>
    <lineage>
        <taxon>Eukaryota</taxon>
        <taxon>Metazoa</taxon>
        <taxon>Ecdysozoa</taxon>
        <taxon>Nematoda</taxon>
        <taxon>Enoplea</taxon>
        <taxon>Dorylaimia</taxon>
        <taxon>Trichinellida</taxon>
        <taxon>Trichuridae</taxon>
        <taxon>Trichuris</taxon>
    </lineage>
</organism>
<gene>
    <name evidence="1" type="ORF">M513_05827</name>
    <name evidence="2" type="ORF">M514_05827</name>
</gene>
<evidence type="ECO:0000313" key="2">
    <source>
        <dbReference type="EMBL" id="KFD66442.1"/>
    </source>
</evidence>
<dbReference type="Proteomes" id="UP000030764">
    <property type="component" value="Unassembled WGS sequence"/>
</dbReference>
<keyword evidence="3" id="KW-1185">Reference proteome</keyword>
<dbReference type="Proteomes" id="UP000030758">
    <property type="component" value="Unassembled WGS sequence"/>
</dbReference>
<name>A0A085M800_9BILA</name>
<reference evidence="1 3" key="1">
    <citation type="journal article" date="2014" name="Nat. Genet.">
        <title>Genome and transcriptome of the porcine whipworm Trichuris suis.</title>
        <authorList>
            <person name="Jex A.R."/>
            <person name="Nejsum P."/>
            <person name="Schwarz E.M."/>
            <person name="Hu L."/>
            <person name="Young N.D."/>
            <person name="Hall R.S."/>
            <person name="Korhonen P.K."/>
            <person name="Liao S."/>
            <person name="Thamsborg S."/>
            <person name="Xia J."/>
            <person name="Xu P."/>
            <person name="Wang S."/>
            <person name="Scheerlinck J.P."/>
            <person name="Hofmann A."/>
            <person name="Sternberg P.W."/>
            <person name="Wang J."/>
            <person name="Gasser R.B."/>
        </authorList>
    </citation>
    <scope>NUCLEOTIDE SEQUENCE [LARGE SCALE GENOMIC DNA]</scope>
    <source>
        <strain evidence="2">DCEP-RM93F</strain>
        <strain evidence="1">DCEP-RM93M</strain>
    </source>
</reference>
<dbReference type="EMBL" id="KL363218">
    <property type="protein sequence ID" value="KFD53346.1"/>
    <property type="molecule type" value="Genomic_DNA"/>
</dbReference>
<evidence type="ECO:0000313" key="1">
    <source>
        <dbReference type="EMBL" id="KFD53346.1"/>
    </source>
</evidence>